<dbReference type="VEuPathDB" id="TriTrypDB:TcG_01167"/>
<name>A0A2V2XNT8_TRYCR</name>
<dbReference type="AlphaFoldDB" id="A0A2V2XNT8"/>
<feature type="transmembrane region" description="Helical" evidence="6">
    <location>
        <begin position="6"/>
        <end position="31"/>
    </location>
</feature>
<feature type="transmembrane region" description="Helical" evidence="6">
    <location>
        <begin position="469"/>
        <end position="491"/>
    </location>
</feature>
<dbReference type="InterPro" id="IPR039305">
    <property type="entry name" value="PILS2/6"/>
</dbReference>
<dbReference type="VEuPathDB" id="TriTrypDB:TcBrA4_0086270"/>
<dbReference type="VEuPathDB" id="TriTrypDB:C3747_2g270"/>
<reference evidence="7 8" key="1">
    <citation type="journal article" date="2018" name="Microb. Genom.">
        <title>Expanding an expanded genome: long-read sequencing of Trypanosoma cruzi.</title>
        <authorList>
            <person name="Berna L."/>
            <person name="Rodriguez M."/>
            <person name="Chiribao M.L."/>
            <person name="Parodi-Talice A."/>
            <person name="Pita S."/>
            <person name="Rijo G."/>
            <person name="Alvarez-Valin F."/>
            <person name="Robello C."/>
        </authorList>
    </citation>
    <scope>NUCLEOTIDE SEQUENCE [LARGE SCALE GENOMIC DNA]</scope>
    <source>
        <strain evidence="7 8">TCC</strain>
    </source>
</reference>
<dbReference type="VEuPathDB" id="TriTrypDB:TcCLB.437575.18"/>
<keyword evidence="3 6" id="KW-1133">Transmembrane helix</keyword>
<dbReference type="VEuPathDB" id="TriTrypDB:Tc_MARK_4725"/>
<dbReference type="VEuPathDB" id="TriTrypDB:TCDM_10367"/>
<comment type="subcellular location">
    <subcellularLocation>
        <location evidence="1">Membrane</location>
        <topology evidence="1">Multi-pass membrane protein</topology>
    </subcellularLocation>
</comment>
<dbReference type="VEuPathDB" id="TriTrypDB:TCSYLVIO_006018"/>
<proteinExistence type="predicted"/>
<gene>
    <name evidence="7" type="ORF">C3747_2g270</name>
</gene>
<dbReference type="GO" id="GO:0055085">
    <property type="term" value="P:transmembrane transport"/>
    <property type="evidence" value="ECO:0007669"/>
    <property type="project" value="InterPro"/>
</dbReference>
<sequence length="494" mass="54478">MGGMGALQLITITTMTVGKILICSLVGLFVSKHFVAPEQSVKGLSVISVFILLPCLLFSNLVLRVTWTELQQYYWAPLLACFPTAIGFVCSRAFRPFLHPGWHSVLTLGCTFQNGLTFSLAILLNIKGVSWLTTEEVERGESYVFLYNIVCSLGLWAIGEPIIRSSKKRLEQKRLCKQQLQQQEGEEQRNNVQRPKMEAVHDTIVIYPYEVNYLPVKNGKSVAGAKEKPALNGAVGHPISVANNHEPKKITRNATIEEQLEWYRPGNNTPPTQMDDSDQAFSFFWDVLSRVGALLESPPIAVTIGSIIISLVPPLRWLAESPPGQVLIGGIKLIGAGAIPLQLLVLGCTVANARSPSSTNETAEKAGNGGNDDEDAVDKNNGLEKRKEYIDFFPVSQSTLFAILTVILRLILIPTVCFVMVHFLRKGGVIPSDRVFLLSMLLGTCAPSAINSSLICSMHAYKARPYAQMIFIMYVTAVATTALWLAFYIWYLGE</sequence>
<feature type="transmembrane region" description="Helical" evidence="6">
    <location>
        <begin position="43"/>
        <end position="67"/>
    </location>
</feature>
<evidence type="ECO:0000256" key="5">
    <source>
        <dbReference type="SAM" id="MobiDB-lite"/>
    </source>
</evidence>
<evidence type="ECO:0000256" key="1">
    <source>
        <dbReference type="ARBA" id="ARBA00004141"/>
    </source>
</evidence>
<dbReference type="VEuPathDB" id="TriTrypDB:TcCLB.506503.4"/>
<dbReference type="InterPro" id="IPR004776">
    <property type="entry name" value="Mem_transp_PIN-like"/>
</dbReference>
<feature type="transmembrane region" description="Helical" evidence="6">
    <location>
        <begin position="73"/>
        <end position="94"/>
    </location>
</feature>
<feature type="transmembrane region" description="Helical" evidence="6">
    <location>
        <begin position="106"/>
        <end position="124"/>
    </location>
</feature>
<feature type="region of interest" description="Disordered" evidence="5">
    <location>
        <begin position="354"/>
        <end position="378"/>
    </location>
</feature>
<keyword evidence="4 6" id="KW-0472">Membrane</keyword>
<dbReference type="VEuPathDB" id="TriTrypDB:TcCL_ESM00734"/>
<dbReference type="EMBL" id="PRFC01000002">
    <property type="protein sequence ID" value="PWV21673.1"/>
    <property type="molecule type" value="Genomic_DNA"/>
</dbReference>
<dbReference type="PANTHER" id="PTHR31419">
    <property type="entry name" value="PROTEIN PIN-LIKES 2"/>
    <property type="match status" value="1"/>
</dbReference>
<dbReference type="VEuPathDB" id="TriTrypDB:BCY84_18543"/>
<feature type="transmembrane region" description="Helical" evidence="6">
    <location>
        <begin position="436"/>
        <end position="457"/>
    </location>
</feature>
<evidence type="ECO:0000256" key="4">
    <source>
        <dbReference type="ARBA" id="ARBA00023136"/>
    </source>
</evidence>
<keyword evidence="2 6" id="KW-0812">Transmembrane</keyword>
<dbReference type="Proteomes" id="UP000246078">
    <property type="component" value="Unassembled WGS sequence"/>
</dbReference>
<comment type="caution">
    <text evidence="7">The sequence shown here is derived from an EMBL/GenBank/DDBJ whole genome shotgun (WGS) entry which is preliminary data.</text>
</comment>
<evidence type="ECO:0000256" key="3">
    <source>
        <dbReference type="ARBA" id="ARBA00022989"/>
    </source>
</evidence>
<dbReference type="PANTHER" id="PTHR31419:SF1">
    <property type="entry name" value="PROTEIN PIN-LIKES 6"/>
    <property type="match status" value="1"/>
</dbReference>
<dbReference type="VEuPathDB" id="TriTrypDB:ECC02_003178"/>
<dbReference type="Pfam" id="PF03547">
    <property type="entry name" value="Mem_trans"/>
    <property type="match status" value="1"/>
</dbReference>
<organism evidence="7 8">
    <name type="scientific">Trypanosoma cruzi</name>
    <dbReference type="NCBI Taxonomy" id="5693"/>
    <lineage>
        <taxon>Eukaryota</taxon>
        <taxon>Discoba</taxon>
        <taxon>Euglenozoa</taxon>
        <taxon>Kinetoplastea</taxon>
        <taxon>Metakinetoplastina</taxon>
        <taxon>Trypanosomatida</taxon>
        <taxon>Trypanosomatidae</taxon>
        <taxon>Trypanosoma</taxon>
        <taxon>Schizotrypanum</taxon>
    </lineage>
</organism>
<evidence type="ECO:0000313" key="8">
    <source>
        <dbReference type="Proteomes" id="UP000246078"/>
    </source>
</evidence>
<evidence type="ECO:0000256" key="2">
    <source>
        <dbReference type="ARBA" id="ARBA00022692"/>
    </source>
</evidence>
<dbReference type="GO" id="GO:0016020">
    <property type="term" value="C:membrane"/>
    <property type="evidence" value="ECO:0007669"/>
    <property type="project" value="UniProtKB-SubCell"/>
</dbReference>
<dbReference type="VEuPathDB" id="TriTrypDB:TcCLB.504161.59"/>
<accession>A0A2V2XNT8</accession>
<dbReference type="VEuPathDB" id="TriTrypDB:C4B63_4g495"/>
<feature type="transmembrane region" description="Helical" evidence="6">
    <location>
        <begin position="400"/>
        <end position="424"/>
    </location>
</feature>
<evidence type="ECO:0000256" key="6">
    <source>
        <dbReference type="SAM" id="Phobius"/>
    </source>
</evidence>
<evidence type="ECO:0000313" key="7">
    <source>
        <dbReference type="EMBL" id="PWV21673.1"/>
    </source>
</evidence>
<protein>
    <submittedName>
        <fullName evidence="7">Putative transporter</fullName>
    </submittedName>
</protein>